<keyword evidence="3" id="KW-0472">Membrane</keyword>
<proteinExistence type="predicted"/>
<organism evidence="5 6">
    <name type="scientific">Roseateles flavus</name>
    <dbReference type="NCBI Taxonomy" id="3149041"/>
    <lineage>
        <taxon>Bacteria</taxon>
        <taxon>Pseudomonadati</taxon>
        <taxon>Pseudomonadota</taxon>
        <taxon>Betaproteobacteria</taxon>
        <taxon>Burkholderiales</taxon>
        <taxon>Sphaerotilaceae</taxon>
        <taxon>Roseateles</taxon>
    </lineage>
</organism>
<dbReference type="PANTHER" id="PTHR37813:SF1">
    <property type="entry name" value="FELS-2 PROPHAGE PROTEIN"/>
    <property type="match status" value="1"/>
</dbReference>
<accession>A0ABV0GG33</accession>
<feature type="transmembrane region" description="Helical" evidence="3">
    <location>
        <begin position="553"/>
        <end position="578"/>
    </location>
</feature>
<keyword evidence="3" id="KW-1133">Transmembrane helix</keyword>
<comment type="caution">
    <text evidence="5">The sequence shown here is derived from an EMBL/GenBank/DDBJ whole genome shotgun (WGS) entry which is preliminary data.</text>
</comment>
<reference evidence="5 6" key="1">
    <citation type="submission" date="2024-05" db="EMBL/GenBank/DDBJ databases">
        <title>Roseateles sp. 2.12 16S ribosomal RNA gene Genome sequencing and assembly.</title>
        <authorList>
            <person name="Woo H."/>
        </authorList>
    </citation>
    <scope>NUCLEOTIDE SEQUENCE [LARGE SCALE GENOMIC DNA]</scope>
    <source>
        <strain evidence="5 6">2.12</strain>
    </source>
</reference>
<keyword evidence="6" id="KW-1185">Reference proteome</keyword>
<name>A0ABV0GG33_9BURK</name>
<gene>
    <name evidence="5" type="ORF">ABDJ40_14765</name>
</gene>
<evidence type="ECO:0000313" key="5">
    <source>
        <dbReference type="EMBL" id="MEO3714025.1"/>
    </source>
</evidence>
<feature type="domain" description="Phage tail tape measure protein" evidence="4">
    <location>
        <begin position="244"/>
        <end position="449"/>
    </location>
</feature>
<feature type="coiled-coil region" evidence="2">
    <location>
        <begin position="30"/>
        <end position="119"/>
    </location>
</feature>
<keyword evidence="1" id="KW-1188">Viral release from host cell</keyword>
<dbReference type="NCBIfam" id="TIGR01760">
    <property type="entry name" value="tape_meas_TP901"/>
    <property type="match status" value="1"/>
</dbReference>
<dbReference type="PANTHER" id="PTHR37813">
    <property type="entry name" value="FELS-2 PROPHAGE PROTEIN"/>
    <property type="match status" value="1"/>
</dbReference>
<evidence type="ECO:0000259" key="4">
    <source>
        <dbReference type="Pfam" id="PF10145"/>
    </source>
</evidence>
<protein>
    <submittedName>
        <fullName evidence="5">Phage tail tape measure protein</fullName>
    </submittedName>
</protein>
<dbReference type="RefSeq" id="WP_347610961.1">
    <property type="nucleotide sequence ID" value="NZ_JBDPZC010000006.1"/>
</dbReference>
<evidence type="ECO:0000256" key="1">
    <source>
        <dbReference type="ARBA" id="ARBA00022612"/>
    </source>
</evidence>
<keyword evidence="2" id="KW-0175">Coiled coil</keyword>
<dbReference type="Pfam" id="PF10145">
    <property type="entry name" value="PhageMin_Tail"/>
    <property type="match status" value="1"/>
</dbReference>
<dbReference type="InterPro" id="IPR010090">
    <property type="entry name" value="Phage_tape_meas"/>
</dbReference>
<evidence type="ECO:0000256" key="2">
    <source>
        <dbReference type="SAM" id="Coils"/>
    </source>
</evidence>
<keyword evidence="3" id="KW-0812">Transmembrane</keyword>
<sequence length="886" mass="93281">MSLSQNLRLQVLLKAIDNATRPMRGVSNESRALSQALKESRQRLKELNAQQGQIDAFRAISRDAAIAGNTLKQAQARVRQLKEEMARTENPTKAMARTLDEASRAARDLKTRHGELQAKQQALRSSLAGAGIDTKQLASHQRTLKQEVEATTRAVTQQSSALAAAKEQARQMQAARSTRDRMLGTRDKLAGYGAGMTAAGTVTTAAAAAPVAAYAQAEDAATQLRIAMMQSNGSVSKDFELINDLAVQLGNRLPGTTADFQNMMTMLIRQGMSSKVILGGLGEAAALLAVQLKMAPTEAAEFASKLQDATRTADKDMTALMDTIQKSFYLGVDQGNMLQGFSKLSPALSILRKEGAAAAKELAPLLVMADQAGMAGEAAGNAYRKVFQQAMAVDKVKKANAALAGTGIKLNYSDGKGEFGGLEQLFAQLAKLKSVNTEKRLKALKEGFGDDAETLQVLTTMIEKGLDGYREVQAKMQAQADLQKRVNEQLGTLKNLWDAASGTFTNALAAFGAAVAPELKGLVNWLGAGAEALQGFAKEHPVLAGVMLKTVGIFGMLLVILGGLALAAATVMGPFAALQFGMTALGIKGVTVLGMLGNAIKFIGWIGSAVGRALLLNPIGLIITGIAVSAYLIYSYWGPVSGFFSTLWGGITRGVSAAWSWITGVVTAGRDALSNLFLNWTLPGLIIQHWDTIVGFVAGLPQRFMAMGGQIIDGLIGGITSRFSGLQAAVAGIGDSVVGWFKEKLGIHSPSRVFAELGGFTMQGLQIGLNDKADGPLDAMKGIAKGLAAAGAGVAISAQAAVPDMVDVRTQVDTRPPAAAAPMQGQLGSAAAVAPSAPGGANRIEIHVHSAPGMDEAALARLVMQKFEELQRQRQVAGRSRTRDWD</sequence>
<dbReference type="Proteomes" id="UP001462640">
    <property type="component" value="Unassembled WGS sequence"/>
</dbReference>
<dbReference type="EMBL" id="JBDPZC010000006">
    <property type="protein sequence ID" value="MEO3714025.1"/>
    <property type="molecule type" value="Genomic_DNA"/>
</dbReference>
<evidence type="ECO:0000256" key="3">
    <source>
        <dbReference type="SAM" id="Phobius"/>
    </source>
</evidence>
<feature type="transmembrane region" description="Helical" evidence="3">
    <location>
        <begin position="614"/>
        <end position="634"/>
    </location>
</feature>
<evidence type="ECO:0000313" key="6">
    <source>
        <dbReference type="Proteomes" id="UP001462640"/>
    </source>
</evidence>